<dbReference type="EMBL" id="GBRH01247736">
    <property type="protein sequence ID" value="JAD50159.1"/>
    <property type="molecule type" value="Transcribed_RNA"/>
</dbReference>
<reference evidence="1" key="2">
    <citation type="journal article" date="2015" name="Data Brief">
        <title>Shoot transcriptome of the giant reed, Arundo donax.</title>
        <authorList>
            <person name="Barrero R.A."/>
            <person name="Guerrero F.D."/>
            <person name="Moolhuijzen P."/>
            <person name="Goolsby J.A."/>
            <person name="Tidwell J."/>
            <person name="Bellgard S.E."/>
            <person name="Bellgard M.I."/>
        </authorList>
    </citation>
    <scope>NUCLEOTIDE SEQUENCE</scope>
    <source>
        <tissue evidence="1">Shoot tissue taken approximately 20 cm above the soil surface</tissue>
    </source>
</reference>
<proteinExistence type="predicted"/>
<name>A0A0A9AET5_ARUDO</name>
<sequence length="44" mass="5078">MLHTHSVCCQSCVVSFSEVNSRSHVDDDICFFRYIFSKLNASYT</sequence>
<accession>A0A0A9AET5</accession>
<protein>
    <submittedName>
        <fullName evidence="1">Uncharacterized protein</fullName>
    </submittedName>
</protein>
<organism evidence="1">
    <name type="scientific">Arundo donax</name>
    <name type="common">Giant reed</name>
    <name type="synonym">Donax arundinaceus</name>
    <dbReference type="NCBI Taxonomy" id="35708"/>
    <lineage>
        <taxon>Eukaryota</taxon>
        <taxon>Viridiplantae</taxon>
        <taxon>Streptophyta</taxon>
        <taxon>Embryophyta</taxon>
        <taxon>Tracheophyta</taxon>
        <taxon>Spermatophyta</taxon>
        <taxon>Magnoliopsida</taxon>
        <taxon>Liliopsida</taxon>
        <taxon>Poales</taxon>
        <taxon>Poaceae</taxon>
        <taxon>PACMAD clade</taxon>
        <taxon>Arundinoideae</taxon>
        <taxon>Arundineae</taxon>
        <taxon>Arundo</taxon>
    </lineage>
</organism>
<dbReference type="AlphaFoldDB" id="A0A0A9AET5"/>
<evidence type="ECO:0000313" key="1">
    <source>
        <dbReference type="EMBL" id="JAD50159.1"/>
    </source>
</evidence>
<reference evidence="1" key="1">
    <citation type="submission" date="2014-09" db="EMBL/GenBank/DDBJ databases">
        <authorList>
            <person name="Magalhaes I.L.F."/>
            <person name="Oliveira U."/>
            <person name="Santos F.R."/>
            <person name="Vidigal T.H.D.A."/>
            <person name="Brescovit A.D."/>
            <person name="Santos A.J."/>
        </authorList>
    </citation>
    <scope>NUCLEOTIDE SEQUENCE</scope>
    <source>
        <tissue evidence="1">Shoot tissue taken approximately 20 cm above the soil surface</tissue>
    </source>
</reference>